<dbReference type="AlphaFoldDB" id="A0A3P3ETW5"/>
<dbReference type="InterPro" id="IPR050155">
    <property type="entry name" value="HAD-like_hydrolase_sf"/>
</dbReference>
<evidence type="ECO:0000256" key="4">
    <source>
        <dbReference type="ARBA" id="ARBA00013078"/>
    </source>
</evidence>
<comment type="similarity">
    <text evidence="3">Belongs to the HAD-like hydrolase superfamily. CbbY/CbbZ/Gph/YieH family.</text>
</comment>
<evidence type="ECO:0000313" key="6">
    <source>
        <dbReference type="Proteomes" id="UP000271590"/>
    </source>
</evidence>
<dbReference type="InterPro" id="IPR006439">
    <property type="entry name" value="HAD-SF_hydro_IA"/>
</dbReference>
<protein>
    <recommendedName>
        <fullName evidence="4">phosphoglycolate phosphatase</fullName>
        <ecNumber evidence="4">3.1.3.18</ecNumber>
    </recommendedName>
</protein>
<proteinExistence type="inferred from homology"/>
<dbReference type="Pfam" id="PF00702">
    <property type="entry name" value="Hydrolase"/>
    <property type="match status" value="1"/>
</dbReference>
<dbReference type="PANTHER" id="PTHR43434">
    <property type="entry name" value="PHOSPHOGLYCOLATE PHOSPHATASE"/>
    <property type="match status" value="1"/>
</dbReference>
<dbReference type="GO" id="GO:0008967">
    <property type="term" value="F:phosphoglycolate phosphatase activity"/>
    <property type="evidence" value="ECO:0007669"/>
    <property type="project" value="UniProtKB-EC"/>
</dbReference>
<dbReference type="InterPro" id="IPR036412">
    <property type="entry name" value="HAD-like_sf"/>
</dbReference>
<reference evidence="5 6" key="1">
    <citation type="submission" date="2018-11" db="EMBL/GenBank/DDBJ databases">
        <title>The genome of Variovorax sp T529.</title>
        <authorList>
            <person name="Gao J."/>
        </authorList>
    </citation>
    <scope>NUCLEOTIDE SEQUENCE [LARGE SCALE GENOMIC DNA]</scope>
    <source>
        <strain evidence="5 6">T529</strain>
    </source>
</reference>
<dbReference type="SFLD" id="SFLDG01129">
    <property type="entry name" value="C1.5:_HAD__Beta-PGM__Phosphata"/>
    <property type="match status" value="1"/>
</dbReference>
<dbReference type="RefSeq" id="WP_124958011.1">
    <property type="nucleotide sequence ID" value="NZ_RQXU01000004.1"/>
</dbReference>
<dbReference type="GO" id="GO:0005829">
    <property type="term" value="C:cytosol"/>
    <property type="evidence" value="ECO:0007669"/>
    <property type="project" value="TreeGrafter"/>
</dbReference>
<evidence type="ECO:0000256" key="2">
    <source>
        <dbReference type="ARBA" id="ARBA00004818"/>
    </source>
</evidence>
<dbReference type="GO" id="GO:0006281">
    <property type="term" value="P:DNA repair"/>
    <property type="evidence" value="ECO:0007669"/>
    <property type="project" value="TreeGrafter"/>
</dbReference>
<dbReference type="Gene3D" id="3.40.50.1000">
    <property type="entry name" value="HAD superfamily/HAD-like"/>
    <property type="match status" value="1"/>
</dbReference>
<dbReference type="Proteomes" id="UP000271590">
    <property type="component" value="Unassembled WGS sequence"/>
</dbReference>
<comment type="catalytic activity">
    <reaction evidence="1">
        <text>2-phosphoglycolate + H2O = glycolate + phosphate</text>
        <dbReference type="Rhea" id="RHEA:14369"/>
        <dbReference type="ChEBI" id="CHEBI:15377"/>
        <dbReference type="ChEBI" id="CHEBI:29805"/>
        <dbReference type="ChEBI" id="CHEBI:43474"/>
        <dbReference type="ChEBI" id="CHEBI:58033"/>
        <dbReference type="EC" id="3.1.3.18"/>
    </reaction>
</comment>
<comment type="caution">
    <text evidence="5">The sequence shown here is derived from an EMBL/GenBank/DDBJ whole genome shotgun (WGS) entry which is preliminary data.</text>
</comment>
<keyword evidence="5" id="KW-0378">Hydrolase</keyword>
<sequence>MTKEELHGIDAIAFDLDGTLVDSAPDIRQALNCALEEAGLACFELDTVRAWIGDGPDALILQALREHGLGGSEALRGRLRKSFDAATLAAPLKFGSVFEGIAALVAGLRRTLPMVVVTNKPTPLARAVLDAAGLLPAMAGVHGADTAAQRKPTPLLLQAAARQLGVKPARLLMVGDGPADLLAAQAAGCPAALVAWGYGGHAAANAAEAACAWRVSTPQQLLLRARESRAAVRRDEETATRIS</sequence>
<accession>A0A3P3ETW5</accession>
<dbReference type="EC" id="3.1.3.18" evidence="4"/>
<evidence type="ECO:0000256" key="3">
    <source>
        <dbReference type="ARBA" id="ARBA00006171"/>
    </source>
</evidence>
<evidence type="ECO:0000256" key="1">
    <source>
        <dbReference type="ARBA" id="ARBA00000830"/>
    </source>
</evidence>
<dbReference type="EMBL" id="RQXU01000004">
    <property type="protein sequence ID" value="RRH89667.1"/>
    <property type="molecule type" value="Genomic_DNA"/>
</dbReference>
<dbReference type="PANTHER" id="PTHR43434:SF1">
    <property type="entry name" value="PHOSPHOGLYCOLATE PHOSPHATASE"/>
    <property type="match status" value="1"/>
</dbReference>
<dbReference type="InterPro" id="IPR023214">
    <property type="entry name" value="HAD_sf"/>
</dbReference>
<organism evidence="5 6">
    <name type="scientific">Variovorax beijingensis</name>
    <dbReference type="NCBI Taxonomy" id="2496117"/>
    <lineage>
        <taxon>Bacteria</taxon>
        <taxon>Pseudomonadati</taxon>
        <taxon>Pseudomonadota</taxon>
        <taxon>Betaproteobacteria</taxon>
        <taxon>Burkholderiales</taxon>
        <taxon>Comamonadaceae</taxon>
        <taxon>Variovorax</taxon>
    </lineage>
</organism>
<name>A0A3P3ETW5_9BURK</name>
<dbReference type="InterPro" id="IPR023198">
    <property type="entry name" value="PGP-like_dom2"/>
</dbReference>
<dbReference type="NCBIfam" id="TIGR01549">
    <property type="entry name" value="HAD-SF-IA-v1"/>
    <property type="match status" value="1"/>
</dbReference>
<dbReference type="SFLD" id="SFLDS00003">
    <property type="entry name" value="Haloacid_Dehalogenase"/>
    <property type="match status" value="1"/>
</dbReference>
<dbReference type="Gene3D" id="1.10.150.240">
    <property type="entry name" value="Putative phosphatase, domain 2"/>
    <property type="match status" value="1"/>
</dbReference>
<evidence type="ECO:0000313" key="5">
    <source>
        <dbReference type="EMBL" id="RRH89667.1"/>
    </source>
</evidence>
<gene>
    <name evidence="5" type="ORF">EH244_08705</name>
</gene>
<dbReference type="SUPFAM" id="SSF56784">
    <property type="entry name" value="HAD-like"/>
    <property type="match status" value="1"/>
</dbReference>
<comment type="pathway">
    <text evidence="2">Organic acid metabolism; glycolate biosynthesis; glycolate from 2-phosphoglycolate: step 1/1.</text>
</comment>